<dbReference type="EMBL" id="LR798291">
    <property type="protein sequence ID" value="CAB5220909.1"/>
    <property type="molecule type" value="Genomic_DNA"/>
</dbReference>
<name>A0A6J5KXI5_9CAUD</name>
<dbReference type="EMBL" id="LR796181">
    <property type="protein sequence ID" value="CAB4124940.1"/>
    <property type="molecule type" value="Genomic_DNA"/>
</dbReference>
<accession>A0A6J5KXI5</accession>
<gene>
    <name evidence="2" type="ORF">UFOVP246_55</name>
    <name evidence="1" type="ORF">UFOVP59_60</name>
</gene>
<sequence>MTDKTYDQCTCTYHEGRNTYQGFTRKDLMKRFDYKPHSGEFLNRKTGQVITTTKGGRLVIGIRVGNSVLTLSPAKLAYMIMDDRVVAKGEMVKFLDGDSSNLKYDNLSIITKVKNIDKPNAIDYWTTPTEKDGVVLLHPSMVFVVRRGPTQAVYRTFDYDLAVRVREEWEKYPSIHRWDYTMPDHYLPKGALR</sequence>
<dbReference type="InterPro" id="IPR044925">
    <property type="entry name" value="His-Me_finger_sf"/>
</dbReference>
<protein>
    <submittedName>
        <fullName evidence="1">Uncharacterized protein</fullName>
    </submittedName>
</protein>
<proteinExistence type="predicted"/>
<reference evidence="1" key="1">
    <citation type="submission" date="2020-04" db="EMBL/GenBank/DDBJ databases">
        <authorList>
            <person name="Chiriac C."/>
            <person name="Salcher M."/>
            <person name="Ghai R."/>
            <person name="Kavagutti S V."/>
        </authorList>
    </citation>
    <scope>NUCLEOTIDE SEQUENCE</scope>
</reference>
<evidence type="ECO:0000313" key="1">
    <source>
        <dbReference type="EMBL" id="CAB4124940.1"/>
    </source>
</evidence>
<organism evidence="1">
    <name type="scientific">uncultured Caudovirales phage</name>
    <dbReference type="NCBI Taxonomy" id="2100421"/>
    <lineage>
        <taxon>Viruses</taxon>
        <taxon>Duplodnaviria</taxon>
        <taxon>Heunggongvirae</taxon>
        <taxon>Uroviricota</taxon>
        <taxon>Caudoviricetes</taxon>
        <taxon>Peduoviridae</taxon>
        <taxon>Maltschvirus</taxon>
        <taxon>Maltschvirus maltsch</taxon>
    </lineage>
</organism>
<evidence type="ECO:0000313" key="2">
    <source>
        <dbReference type="EMBL" id="CAB5220909.1"/>
    </source>
</evidence>
<dbReference type="SUPFAM" id="SSF54060">
    <property type="entry name" value="His-Me finger endonucleases"/>
    <property type="match status" value="1"/>
</dbReference>